<proteinExistence type="inferred from homology"/>
<dbReference type="GO" id="GO:0006412">
    <property type="term" value="P:translation"/>
    <property type="evidence" value="ECO:0007669"/>
    <property type="project" value="InterPro"/>
</dbReference>
<dbReference type="InterPro" id="IPR012677">
    <property type="entry name" value="Nucleotide-bd_a/b_plait_sf"/>
</dbReference>
<sequence>MPLGTAIHNIEITLGKGGQLARAAGAVAKLIAKEDLTTAAVAKEALEGHCIYDGGYCKLHLSYSRHTDLNVKAHNDRSRDYTIPESGLLATQQASSLPAPVGTWQSPQGTSKFPGNEYTLGAQAQVPERQMGGWNPSMQAGRQTFLSAPSTFPGQTHSPTTGPAYSTAGIPPGPSSLQQQEQGAADMASQRMTQYAHQPNVRPAGAPPTGQPPYYGWFQTYLQMPIPNCSLENERDHQVS</sequence>
<dbReference type="EMBL" id="JABCRI010000023">
    <property type="protein sequence ID" value="KAF8378701.1"/>
    <property type="molecule type" value="Genomic_DNA"/>
</dbReference>
<dbReference type="Pfam" id="PF03947">
    <property type="entry name" value="Ribosomal_L2_C"/>
    <property type="match status" value="1"/>
</dbReference>
<evidence type="ECO:0000259" key="5">
    <source>
        <dbReference type="SMART" id="SM01382"/>
    </source>
</evidence>
<dbReference type="SUPFAM" id="SSF50104">
    <property type="entry name" value="Translation proteins SH3-like domain"/>
    <property type="match status" value="1"/>
</dbReference>
<reference evidence="6 7" key="1">
    <citation type="submission" date="2020-04" db="EMBL/GenBank/DDBJ databases">
        <title>Plant Genome Project.</title>
        <authorList>
            <person name="Zhang R.-G."/>
        </authorList>
    </citation>
    <scope>NUCLEOTIDE SEQUENCE [LARGE SCALE GENOMIC DNA]</scope>
    <source>
        <strain evidence="6">YNK0</strain>
        <tissue evidence="6">Leaf</tissue>
    </source>
</reference>
<evidence type="ECO:0000256" key="2">
    <source>
        <dbReference type="ARBA" id="ARBA00022980"/>
    </source>
</evidence>
<dbReference type="Gene3D" id="3.30.70.330">
    <property type="match status" value="1"/>
</dbReference>
<organism evidence="6 7">
    <name type="scientific">Tetracentron sinense</name>
    <name type="common">Spur-leaf</name>
    <dbReference type="NCBI Taxonomy" id="13715"/>
    <lineage>
        <taxon>Eukaryota</taxon>
        <taxon>Viridiplantae</taxon>
        <taxon>Streptophyta</taxon>
        <taxon>Embryophyta</taxon>
        <taxon>Tracheophyta</taxon>
        <taxon>Spermatophyta</taxon>
        <taxon>Magnoliopsida</taxon>
        <taxon>Trochodendrales</taxon>
        <taxon>Trochodendraceae</taxon>
        <taxon>Tetracentron</taxon>
    </lineage>
</organism>
<dbReference type="AlphaFoldDB" id="A0A835D2A7"/>
<accession>A0A835D2A7</accession>
<dbReference type="GO" id="GO:0005840">
    <property type="term" value="C:ribosome"/>
    <property type="evidence" value="ECO:0007669"/>
    <property type="project" value="UniProtKB-KW"/>
</dbReference>
<feature type="compositionally biased region" description="Polar residues" evidence="4">
    <location>
        <begin position="146"/>
        <end position="164"/>
    </location>
</feature>
<evidence type="ECO:0000256" key="3">
    <source>
        <dbReference type="ARBA" id="ARBA00023274"/>
    </source>
</evidence>
<dbReference type="GO" id="GO:1990904">
    <property type="term" value="C:ribonucleoprotein complex"/>
    <property type="evidence" value="ECO:0007669"/>
    <property type="project" value="UniProtKB-KW"/>
</dbReference>
<evidence type="ECO:0000256" key="4">
    <source>
        <dbReference type="SAM" id="MobiDB-lite"/>
    </source>
</evidence>
<dbReference type="SMART" id="SM01382">
    <property type="entry name" value="Ribosomal_L2_C"/>
    <property type="match status" value="1"/>
</dbReference>
<comment type="caution">
    <text evidence="6">The sequence shown here is derived from an EMBL/GenBank/DDBJ whole genome shotgun (WGS) entry which is preliminary data.</text>
</comment>
<feature type="region of interest" description="Disordered" evidence="4">
    <location>
        <begin position="146"/>
        <end position="210"/>
    </location>
</feature>
<name>A0A835D2A7_TETSI</name>
<keyword evidence="3" id="KW-0687">Ribonucleoprotein</keyword>
<dbReference type="InterPro" id="IPR008991">
    <property type="entry name" value="Translation_prot_SH3-like_sf"/>
</dbReference>
<evidence type="ECO:0000313" key="7">
    <source>
        <dbReference type="Proteomes" id="UP000655225"/>
    </source>
</evidence>
<dbReference type="Proteomes" id="UP000655225">
    <property type="component" value="Unassembled WGS sequence"/>
</dbReference>
<dbReference type="PANTHER" id="PTHR15592">
    <property type="entry name" value="MATRIN 3/NUCLEAR PROTEIN 220-RELATED"/>
    <property type="match status" value="1"/>
</dbReference>
<protein>
    <recommendedName>
        <fullName evidence="5">Large ribosomal subunit protein uL2 C-terminal domain-containing protein</fullName>
    </recommendedName>
</protein>
<dbReference type="GO" id="GO:0003735">
    <property type="term" value="F:structural constituent of ribosome"/>
    <property type="evidence" value="ECO:0007669"/>
    <property type="project" value="InterPro"/>
</dbReference>
<comment type="similarity">
    <text evidence="1">Belongs to the universal ribosomal protein uL2 family.</text>
</comment>
<feature type="domain" description="Large ribosomal subunit protein uL2 C-terminal" evidence="5">
    <location>
        <begin position="1"/>
        <end position="107"/>
    </location>
</feature>
<gene>
    <name evidence="6" type="ORF">HHK36_030050</name>
</gene>
<evidence type="ECO:0000256" key="1">
    <source>
        <dbReference type="ARBA" id="ARBA00005636"/>
    </source>
</evidence>
<dbReference type="InterPro" id="IPR022669">
    <property type="entry name" value="Ribosomal_uL2_C"/>
</dbReference>
<keyword evidence="7" id="KW-1185">Reference proteome</keyword>
<dbReference type="OrthoDB" id="296632at2759"/>
<keyword evidence="2" id="KW-0689">Ribosomal protein</keyword>
<evidence type="ECO:0000313" key="6">
    <source>
        <dbReference type="EMBL" id="KAF8378701.1"/>
    </source>
</evidence>